<comment type="caution">
    <text evidence="2">The sequence shown here is derived from an EMBL/GenBank/DDBJ whole genome shotgun (WGS) entry which is preliminary data.</text>
</comment>
<dbReference type="RefSeq" id="WP_220203851.1">
    <property type="nucleotide sequence ID" value="NZ_BNJK01000001.1"/>
</dbReference>
<dbReference type="Proteomes" id="UP000597444">
    <property type="component" value="Unassembled WGS sequence"/>
</dbReference>
<sequence length="264" mass="29793">MEQEFYTAKEVAEILKKSIRTIYRDAQNGEIPSVGKRPNIRFPKEAIDILAEVNLQNEDNALSFSVSTVAESWAKRELNRPYEDEDTVPFKTVLEWRKRNNDITMNLRRGKTVLGWVTFLPLDEEVALNLVYGQIREKDIPPQAVKKWTDPKLSVYVPVIEVISTGKLGKDKILGAELIKRTIKWATSLTIQHDIKNWYAVGATPEGQNLLEDLGFKLLVTQDEGKRKGYTLATGDQQAKLINKFATEMGGTNGSPQTSKKASN</sequence>
<keyword evidence="3" id="KW-1185">Reference proteome</keyword>
<name>A0A8J3ICT7_9CHLR</name>
<organism evidence="2 3">
    <name type="scientific">Reticulibacter mediterranei</name>
    <dbReference type="NCBI Taxonomy" id="2778369"/>
    <lineage>
        <taxon>Bacteria</taxon>
        <taxon>Bacillati</taxon>
        <taxon>Chloroflexota</taxon>
        <taxon>Ktedonobacteria</taxon>
        <taxon>Ktedonobacterales</taxon>
        <taxon>Reticulibacteraceae</taxon>
        <taxon>Reticulibacter</taxon>
    </lineage>
</organism>
<dbReference type="EMBL" id="BNJK01000001">
    <property type="protein sequence ID" value="GHO93044.1"/>
    <property type="molecule type" value="Genomic_DNA"/>
</dbReference>
<protein>
    <recommendedName>
        <fullName evidence="1">Helix-turn-helix domain-containing protein</fullName>
    </recommendedName>
</protein>
<dbReference type="SUPFAM" id="SSF46955">
    <property type="entry name" value="Putative DNA-binding domain"/>
    <property type="match status" value="1"/>
</dbReference>
<evidence type="ECO:0000259" key="1">
    <source>
        <dbReference type="Pfam" id="PF12728"/>
    </source>
</evidence>
<gene>
    <name evidence="2" type="ORF">KSF_030920</name>
</gene>
<reference evidence="2" key="1">
    <citation type="submission" date="2020-10" db="EMBL/GenBank/DDBJ databases">
        <title>Taxonomic study of unclassified bacteria belonging to the class Ktedonobacteria.</title>
        <authorList>
            <person name="Yabe S."/>
            <person name="Wang C.M."/>
            <person name="Zheng Y."/>
            <person name="Sakai Y."/>
            <person name="Cavaletti L."/>
            <person name="Monciardini P."/>
            <person name="Donadio S."/>
        </authorList>
    </citation>
    <scope>NUCLEOTIDE SEQUENCE</scope>
    <source>
        <strain evidence="2">ID150040</strain>
    </source>
</reference>
<evidence type="ECO:0000313" key="3">
    <source>
        <dbReference type="Proteomes" id="UP000597444"/>
    </source>
</evidence>
<dbReference type="Pfam" id="PF12728">
    <property type="entry name" value="HTH_17"/>
    <property type="match status" value="1"/>
</dbReference>
<feature type="domain" description="Helix-turn-helix" evidence="1">
    <location>
        <begin position="5"/>
        <end position="48"/>
    </location>
</feature>
<dbReference type="InterPro" id="IPR041657">
    <property type="entry name" value="HTH_17"/>
</dbReference>
<dbReference type="AlphaFoldDB" id="A0A8J3ICT7"/>
<evidence type="ECO:0000313" key="2">
    <source>
        <dbReference type="EMBL" id="GHO93044.1"/>
    </source>
</evidence>
<dbReference type="InterPro" id="IPR009061">
    <property type="entry name" value="DNA-bd_dom_put_sf"/>
</dbReference>
<proteinExistence type="predicted"/>
<accession>A0A8J3ICT7</accession>